<comment type="caution">
    <text evidence="2">The sequence shown here is derived from an EMBL/GenBank/DDBJ whole genome shotgun (WGS) entry which is preliminary data.</text>
</comment>
<proteinExistence type="predicted"/>
<gene>
    <name evidence="2" type="ORF">CAUJ_LOCUS6711</name>
</gene>
<organism evidence="2 3">
    <name type="scientific">Caenorhabditis auriculariae</name>
    <dbReference type="NCBI Taxonomy" id="2777116"/>
    <lineage>
        <taxon>Eukaryota</taxon>
        <taxon>Metazoa</taxon>
        <taxon>Ecdysozoa</taxon>
        <taxon>Nematoda</taxon>
        <taxon>Chromadorea</taxon>
        <taxon>Rhabditida</taxon>
        <taxon>Rhabditina</taxon>
        <taxon>Rhabditomorpha</taxon>
        <taxon>Rhabditoidea</taxon>
        <taxon>Rhabditidae</taxon>
        <taxon>Peloderinae</taxon>
        <taxon>Caenorhabditis</taxon>
    </lineage>
</organism>
<name>A0A8S1H630_9PELO</name>
<feature type="region of interest" description="Disordered" evidence="1">
    <location>
        <begin position="24"/>
        <end position="70"/>
    </location>
</feature>
<protein>
    <submittedName>
        <fullName evidence="2">Uncharacterized protein</fullName>
    </submittedName>
</protein>
<evidence type="ECO:0000256" key="1">
    <source>
        <dbReference type="SAM" id="MobiDB-lite"/>
    </source>
</evidence>
<dbReference type="Proteomes" id="UP000835052">
    <property type="component" value="Unassembled WGS sequence"/>
</dbReference>
<dbReference type="EMBL" id="CAJGYM010000017">
    <property type="protein sequence ID" value="CAD6190792.1"/>
    <property type="molecule type" value="Genomic_DNA"/>
</dbReference>
<feature type="compositionally biased region" description="Basic residues" evidence="1">
    <location>
        <begin position="54"/>
        <end position="70"/>
    </location>
</feature>
<accession>A0A8S1H630</accession>
<evidence type="ECO:0000313" key="2">
    <source>
        <dbReference type="EMBL" id="CAD6190792.1"/>
    </source>
</evidence>
<keyword evidence="3" id="KW-1185">Reference proteome</keyword>
<sequence length="70" mass="7709">MAGTQNEHTGNCIIITSRQLYPNGTSIAQKPAPAVQPTTDGGTRLAPPSSQNDRRRRERGRRRLARVGLR</sequence>
<reference evidence="2" key="1">
    <citation type="submission" date="2020-10" db="EMBL/GenBank/DDBJ databases">
        <authorList>
            <person name="Kikuchi T."/>
        </authorList>
    </citation>
    <scope>NUCLEOTIDE SEQUENCE</scope>
    <source>
        <strain evidence="2">NKZ352</strain>
    </source>
</reference>
<evidence type="ECO:0000313" key="3">
    <source>
        <dbReference type="Proteomes" id="UP000835052"/>
    </source>
</evidence>
<dbReference type="AlphaFoldDB" id="A0A8S1H630"/>